<organism evidence="1 2">
    <name type="scientific">Puccinia graminis f. sp. tritici</name>
    <dbReference type="NCBI Taxonomy" id="56615"/>
    <lineage>
        <taxon>Eukaryota</taxon>
        <taxon>Fungi</taxon>
        <taxon>Dikarya</taxon>
        <taxon>Basidiomycota</taxon>
        <taxon>Pucciniomycotina</taxon>
        <taxon>Pucciniomycetes</taxon>
        <taxon>Pucciniales</taxon>
        <taxon>Pucciniaceae</taxon>
        <taxon>Puccinia</taxon>
    </lineage>
</organism>
<dbReference type="EMBL" id="VSWC01000040">
    <property type="protein sequence ID" value="KAA1105945.1"/>
    <property type="molecule type" value="Genomic_DNA"/>
</dbReference>
<keyword evidence="2" id="KW-1185">Reference proteome</keyword>
<proteinExistence type="predicted"/>
<protein>
    <submittedName>
        <fullName evidence="1">Uncharacterized protein</fullName>
    </submittedName>
</protein>
<name>A0A5B0PYE2_PUCGR</name>
<comment type="caution">
    <text evidence="1">The sequence shown here is derived from an EMBL/GenBank/DDBJ whole genome shotgun (WGS) entry which is preliminary data.</text>
</comment>
<evidence type="ECO:0000313" key="2">
    <source>
        <dbReference type="Proteomes" id="UP000324748"/>
    </source>
</evidence>
<accession>A0A5B0PYE2</accession>
<sequence>MKNQTAIVGFARNIPLNANEEEALAMQAKEAGVGTKPRERIHHALEATVDNMIHWAKE</sequence>
<gene>
    <name evidence="1" type="ORF">PGT21_024609</name>
</gene>
<evidence type="ECO:0000313" key="1">
    <source>
        <dbReference type="EMBL" id="KAA1105945.1"/>
    </source>
</evidence>
<dbReference type="Proteomes" id="UP000324748">
    <property type="component" value="Unassembled WGS sequence"/>
</dbReference>
<reference evidence="1 2" key="1">
    <citation type="submission" date="2019-05" db="EMBL/GenBank/DDBJ databases">
        <title>Emergence of the Ug99 lineage of the wheat stem rust pathogen through somatic hybridization.</title>
        <authorList>
            <person name="Li F."/>
            <person name="Upadhyaya N.M."/>
            <person name="Sperschneider J."/>
            <person name="Matny O."/>
            <person name="Nguyen-Phuc H."/>
            <person name="Mago R."/>
            <person name="Raley C."/>
            <person name="Miller M.E."/>
            <person name="Silverstein K.A.T."/>
            <person name="Henningsen E."/>
            <person name="Hirsch C.D."/>
            <person name="Visser B."/>
            <person name="Pretorius Z.A."/>
            <person name="Steffenson B.J."/>
            <person name="Schwessinger B."/>
            <person name="Dodds P.N."/>
            <person name="Figueroa M."/>
        </authorList>
    </citation>
    <scope>NUCLEOTIDE SEQUENCE [LARGE SCALE GENOMIC DNA]</scope>
    <source>
        <strain evidence="1">21-0</strain>
    </source>
</reference>
<dbReference type="AlphaFoldDB" id="A0A5B0PYE2"/>